<sequence>MSENGTTKANHWAQSERAVLSDLLDQLGPDVPTLCEGWTARDLAGHLIVREGRPDAAMGIMVPALAGYEKKVRLKAQNKDWDAVINKIRTGPPRSSMMRATKVDGLANTIEFFVHVEDLRRAQPAWQERDLAPEFQAELWDKIKGFAPRLMKSSPVAIVLATPDGKRFQACQGSQTVTITGQPAELTLFAYGRSAVHVEFSGPDDAITAVQSCSFGI</sequence>
<dbReference type="SUPFAM" id="SSF109854">
    <property type="entry name" value="DinB/YfiT-like putative metalloenzymes"/>
    <property type="match status" value="1"/>
</dbReference>
<organism evidence="1">
    <name type="scientific">freshwater metagenome</name>
    <dbReference type="NCBI Taxonomy" id="449393"/>
    <lineage>
        <taxon>unclassified sequences</taxon>
        <taxon>metagenomes</taxon>
        <taxon>ecological metagenomes</taxon>
    </lineage>
</organism>
<gene>
    <name evidence="1" type="ORF">UFOPK1446_00313</name>
    <name evidence="2" type="ORF">UFOPK1939_00396</name>
</gene>
<dbReference type="InterPro" id="IPR034660">
    <property type="entry name" value="DinB/YfiT-like"/>
</dbReference>
<proteinExistence type="predicted"/>
<accession>A0A6J6BJ67</accession>
<evidence type="ECO:0000313" key="1">
    <source>
        <dbReference type="EMBL" id="CAB4539091.1"/>
    </source>
</evidence>
<evidence type="ECO:0000313" key="2">
    <source>
        <dbReference type="EMBL" id="CAB4618659.1"/>
    </source>
</evidence>
<protein>
    <submittedName>
        <fullName evidence="1">Unannotated protein</fullName>
    </submittedName>
</protein>
<dbReference type="AlphaFoldDB" id="A0A6J6BJ67"/>
<dbReference type="NCBIfam" id="TIGR03085">
    <property type="entry name" value="TIGR03085 family metal-binding protein"/>
    <property type="match status" value="1"/>
</dbReference>
<dbReference type="EMBL" id="CAEZVF010000039">
    <property type="protein sequence ID" value="CAB4618659.1"/>
    <property type="molecule type" value="Genomic_DNA"/>
</dbReference>
<dbReference type="NCBIfam" id="TIGR03083">
    <property type="entry name" value="maleylpyruvate isomerase family mycothiol-dependent enzyme"/>
    <property type="match status" value="1"/>
</dbReference>
<dbReference type="Gene3D" id="1.20.120.450">
    <property type="entry name" value="dinb family like domain"/>
    <property type="match status" value="1"/>
</dbReference>
<reference evidence="1" key="1">
    <citation type="submission" date="2020-05" db="EMBL/GenBank/DDBJ databases">
        <authorList>
            <person name="Chiriac C."/>
            <person name="Salcher M."/>
            <person name="Ghai R."/>
            <person name="Kavagutti S V."/>
        </authorList>
    </citation>
    <scope>NUCLEOTIDE SEQUENCE</scope>
</reference>
<name>A0A6J6BJ67_9ZZZZ</name>
<dbReference type="InterPro" id="IPR017519">
    <property type="entry name" value="CHP03085"/>
</dbReference>
<dbReference type="EMBL" id="CAEZSO010000043">
    <property type="protein sequence ID" value="CAB4539091.1"/>
    <property type="molecule type" value="Genomic_DNA"/>
</dbReference>
<dbReference type="InterPro" id="IPR017517">
    <property type="entry name" value="Maleyloyr_isom"/>
</dbReference>